<feature type="domain" description="N-acetyltransferase" evidence="1">
    <location>
        <begin position="1"/>
        <end position="152"/>
    </location>
</feature>
<reference evidence="2 3" key="1">
    <citation type="submission" date="2014-08" db="EMBL/GenBank/DDBJ databases">
        <authorList>
            <person name="den Bakker H.C."/>
        </authorList>
    </citation>
    <scope>NUCLEOTIDE SEQUENCE [LARGE SCALE GENOMIC DNA]</scope>
    <source>
        <strain evidence="2 3">DSM 18334</strain>
    </source>
</reference>
<dbReference type="GO" id="GO:0016747">
    <property type="term" value="F:acyltransferase activity, transferring groups other than amino-acyl groups"/>
    <property type="evidence" value="ECO:0007669"/>
    <property type="project" value="InterPro"/>
</dbReference>
<dbReference type="Proteomes" id="UP000029734">
    <property type="component" value="Unassembled WGS sequence"/>
</dbReference>
<dbReference type="CDD" id="cd04301">
    <property type="entry name" value="NAT_SF"/>
    <property type="match status" value="1"/>
</dbReference>
<dbReference type="PROSITE" id="PS51186">
    <property type="entry name" value="GNAT"/>
    <property type="match status" value="1"/>
</dbReference>
<keyword evidence="3" id="KW-1185">Reference proteome</keyword>
<proteinExistence type="predicted"/>
<gene>
    <name evidence="2" type="ORF">PWYN_19125</name>
</gene>
<dbReference type="SUPFAM" id="SSF55729">
    <property type="entry name" value="Acyl-CoA N-acyltransferases (Nat)"/>
    <property type="match status" value="1"/>
</dbReference>
<dbReference type="AlphaFoldDB" id="A0A098M431"/>
<reference evidence="2 3" key="2">
    <citation type="submission" date="2014-10" db="EMBL/GenBank/DDBJ databases">
        <title>Comparative genomics of the Paenibacillus odorifer group.</title>
        <authorList>
            <person name="Tsai Y.-C."/>
            <person name="Martin N."/>
            <person name="Korlach J."/>
            <person name="Wiedmann M."/>
        </authorList>
    </citation>
    <scope>NUCLEOTIDE SEQUENCE [LARGE SCALE GENOMIC DNA]</scope>
    <source>
        <strain evidence="2 3">DSM 18334</strain>
    </source>
</reference>
<dbReference type="EMBL" id="JQCR01000003">
    <property type="protein sequence ID" value="KGE16806.1"/>
    <property type="molecule type" value="Genomic_DNA"/>
</dbReference>
<dbReference type="InterPro" id="IPR000182">
    <property type="entry name" value="GNAT_dom"/>
</dbReference>
<dbReference type="STRING" id="268407.PWYN_19125"/>
<dbReference type="Gene3D" id="3.40.630.30">
    <property type="match status" value="1"/>
</dbReference>
<protein>
    <submittedName>
        <fullName evidence="2">GCN5 family acetyltransferase</fullName>
    </submittedName>
</protein>
<dbReference type="eggNOG" id="COG3153">
    <property type="taxonomic scope" value="Bacteria"/>
</dbReference>
<accession>A0A098M431</accession>
<sequence length="171" mass="19786">MNIRTETKEDYIQVYDVNFMAFGDREDEARLVERIRESQYFVPQLSIVAENDNEIVGHLLMSKAKVVEGNSKHEVVVLAPIAVKPDFQKQGIGKQLIFEGLKRCKESNYNLILLIGHPTYYPKFGFKPARTYGLELKQFQVPDEVFMVCELKKNELCSIKGELIYPEAFFE</sequence>
<evidence type="ECO:0000313" key="2">
    <source>
        <dbReference type="EMBL" id="KGE16806.1"/>
    </source>
</evidence>
<dbReference type="Pfam" id="PF13527">
    <property type="entry name" value="Acetyltransf_9"/>
    <property type="match status" value="1"/>
</dbReference>
<keyword evidence="2" id="KW-0808">Transferase</keyword>
<name>A0A098M431_9BACL</name>
<dbReference type="InterPro" id="IPR016181">
    <property type="entry name" value="Acyl_CoA_acyltransferase"/>
</dbReference>
<organism evidence="2 3">
    <name type="scientific">Paenibacillus wynnii</name>
    <dbReference type="NCBI Taxonomy" id="268407"/>
    <lineage>
        <taxon>Bacteria</taxon>
        <taxon>Bacillati</taxon>
        <taxon>Bacillota</taxon>
        <taxon>Bacilli</taxon>
        <taxon>Bacillales</taxon>
        <taxon>Paenibacillaceae</taxon>
        <taxon>Paenibacillus</taxon>
    </lineage>
</organism>
<evidence type="ECO:0000313" key="3">
    <source>
        <dbReference type="Proteomes" id="UP000029734"/>
    </source>
</evidence>
<comment type="caution">
    <text evidence="2">The sequence shown here is derived from an EMBL/GenBank/DDBJ whole genome shotgun (WGS) entry which is preliminary data.</text>
</comment>
<evidence type="ECO:0000259" key="1">
    <source>
        <dbReference type="PROSITE" id="PS51186"/>
    </source>
</evidence>